<keyword evidence="3" id="KW-1185">Reference proteome</keyword>
<reference evidence="2" key="1">
    <citation type="submission" date="2020-07" db="EMBL/GenBank/DDBJ databases">
        <title>Genome sequence and genetic diversity analysis of an under-domesticated orphan crop, white fonio (Digitaria exilis).</title>
        <authorList>
            <person name="Bennetzen J.L."/>
            <person name="Chen S."/>
            <person name="Ma X."/>
            <person name="Wang X."/>
            <person name="Yssel A.E.J."/>
            <person name="Chaluvadi S.R."/>
            <person name="Johnson M."/>
            <person name="Gangashetty P."/>
            <person name="Hamidou F."/>
            <person name="Sanogo M.D."/>
            <person name="Zwaenepoel A."/>
            <person name="Wallace J."/>
            <person name="Van De Peer Y."/>
            <person name="Van Deynze A."/>
        </authorList>
    </citation>
    <scope>NUCLEOTIDE SEQUENCE</scope>
    <source>
        <tissue evidence="2">Leaves</tissue>
    </source>
</reference>
<dbReference type="PANTHER" id="PTHR33994:SF38">
    <property type="entry name" value="LATE EMBRYOGENESIS ABUNDANT PROTEIN LEA-2 SUBGROUP DOMAIN-CONTAINING PROTEIN"/>
    <property type="match status" value="1"/>
</dbReference>
<feature type="transmembrane region" description="Helical" evidence="1">
    <location>
        <begin position="20"/>
        <end position="39"/>
    </location>
</feature>
<dbReference type="AlphaFoldDB" id="A0A835AZ50"/>
<dbReference type="EMBL" id="JACEFO010002137">
    <property type="protein sequence ID" value="KAF8677940.1"/>
    <property type="molecule type" value="Genomic_DNA"/>
</dbReference>
<organism evidence="2 3">
    <name type="scientific">Digitaria exilis</name>
    <dbReference type="NCBI Taxonomy" id="1010633"/>
    <lineage>
        <taxon>Eukaryota</taxon>
        <taxon>Viridiplantae</taxon>
        <taxon>Streptophyta</taxon>
        <taxon>Embryophyta</taxon>
        <taxon>Tracheophyta</taxon>
        <taxon>Spermatophyta</taxon>
        <taxon>Magnoliopsida</taxon>
        <taxon>Liliopsida</taxon>
        <taxon>Poales</taxon>
        <taxon>Poaceae</taxon>
        <taxon>PACMAD clade</taxon>
        <taxon>Panicoideae</taxon>
        <taxon>Panicodae</taxon>
        <taxon>Paniceae</taxon>
        <taxon>Anthephorinae</taxon>
        <taxon>Digitaria</taxon>
    </lineage>
</organism>
<evidence type="ECO:0000256" key="1">
    <source>
        <dbReference type="SAM" id="Phobius"/>
    </source>
</evidence>
<protein>
    <submittedName>
        <fullName evidence="2">Uncharacterized protein</fullName>
    </submittedName>
</protein>
<dbReference type="OrthoDB" id="621147at2759"/>
<gene>
    <name evidence="2" type="ORF">HU200_046296</name>
</gene>
<evidence type="ECO:0000313" key="3">
    <source>
        <dbReference type="Proteomes" id="UP000636709"/>
    </source>
</evidence>
<keyword evidence="1" id="KW-1133">Transmembrane helix</keyword>
<dbReference type="PANTHER" id="PTHR33994">
    <property type="entry name" value="OS04G0515000 PROTEIN"/>
    <property type="match status" value="1"/>
</dbReference>
<dbReference type="Proteomes" id="UP000636709">
    <property type="component" value="Unassembled WGS sequence"/>
</dbReference>
<accession>A0A835AZ50</accession>
<name>A0A835AZ50_9POAL</name>
<proteinExistence type="predicted"/>
<evidence type="ECO:0000313" key="2">
    <source>
        <dbReference type="EMBL" id="KAF8677940.1"/>
    </source>
</evidence>
<keyword evidence="1" id="KW-0472">Membrane</keyword>
<keyword evidence="1" id="KW-0812">Transmembrane</keyword>
<comment type="caution">
    <text evidence="2">The sequence shown here is derived from an EMBL/GenBank/DDBJ whole genome shotgun (WGS) entry which is preliminary data.</text>
</comment>
<sequence>MNPRRHHYSLKEDLSSVRTFILITFWLSSPIWFWLLRALPPKFSVELVGSRGFLDAALPEQSDAPISTAFNVTLHAANRRLHDVCYRHGEAAVRYSGFTVAWGRTRAFCMGKKEARAVPVVAWADGLAMPRSLRERLAADLRAGAVELEVDVRLFRGDDGSARPTLLSCKVKAGGARRPPGVTTPCTVFALQNWASDIAPAWMVSRLSLVYMERDMNPIVRVEWEVPFLLAREDGVSLPEHLRDHMAAARKAGALELEVQVRLFQGGDATSPGRPTRMWCKTRMGGGAQPPDLTACTVLALQNWFDIDNAD</sequence>